<keyword evidence="6" id="KW-1053">Target membrane</keyword>
<evidence type="ECO:0000256" key="6">
    <source>
        <dbReference type="ARBA" id="ARBA00023298"/>
    </source>
</evidence>
<keyword evidence="7" id="KW-0040">ANK repeat</keyword>
<feature type="compositionally biased region" description="Basic and acidic residues" evidence="8">
    <location>
        <begin position="349"/>
        <end position="369"/>
    </location>
</feature>
<dbReference type="InterPro" id="IPR051226">
    <property type="entry name" value="PP1_Regulatory_Subunit"/>
</dbReference>
<feature type="compositionally biased region" description="Polar residues" evidence="8">
    <location>
        <begin position="383"/>
        <end position="398"/>
    </location>
</feature>
<feature type="repeat" description="ANK" evidence="7">
    <location>
        <begin position="231"/>
        <end position="263"/>
    </location>
</feature>
<dbReference type="FunFam" id="1.25.40.20:FF:000198">
    <property type="entry name" value="Myosin binding subunit, isoform P"/>
    <property type="match status" value="1"/>
</dbReference>
<feature type="repeat" description="ANK" evidence="7">
    <location>
        <begin position="103"/>
        <end position="135"/>
    </location>
</feature>
<dbReference type="Pfam" id="PF12796">
    <property type="entry name" value="Ank_2"/>
    <property type="match status" value="2"/>
</dbReference>
<dbReference type="PANTHER" id="PTHR24179:SF29">
    <property type="entry name" value="LD46604P"/>
    <property type="match status" value="1"/>
</dbReference>
<feature type="compositionally biased region" description="Low complexity" evidence="8">
    <location>
        <begin position="578"/>
        <end position="588"/>
    </location>
</feature>
<feature type="compositionally biased region" description="Low complexity" evidence="8">
    <location>
        <begin position="399"/>
        <end position="409"/>
    </location>
</feature>
<keyword evidence="4" id="KW-0677">Repeat</keyword>
<proteinExistence type="predicted"/>
<dbReference type="GO" id="GO:0004857">
    <property type="term" value="F:enzyme inhibitor activity"/>
    <property type="evidence" value="ECO:0007669"/>
    <property type="project" value="TreeGrafter"/>
</dbReference>
<feature type="repeat" description="ANK" evidence="7">
    <location>
        <begin position="264"/>
        <end position="296"/>
    </location>
</feature>
<keyword evidence="5" id="KW-0800">Toxin</keyword>
<feature type="compositionally biased region" description="Low complexity" evidence="8">
    <location>
        <begin position="653"/>
        <end position="662"/>
    </location>
</feature>
<sequence length="704" mass="77840">MCEHAELVAEMPVLEKMSTQERLKLARKRRMQQLKKWNLREKDFNYKKKTNDTYGRRNKGKKTDYKVHFVPSVMLLEAAARNDVEEVRRLLMLGVSPDSTNEDGLTALHQCCIDDSEEMMKLLIEFGANINAQDSEQWTPLHAAATCGLLHLVRYLISKGADLLAVNADGNMPYDICEDESTLDYIESEMAKRGITQEMIDETRASVENRMLLDLRKVAEEGGDLEFRDSQGATPLHIAAANGYSAVVEFLLDNHVSTDVVDNDLWQPIHAAACWGHPDVLEQLVQAGADLNAKTKNGETPLDICEDPELKERIIELRNEMETKKASHSLRLKRSHSQNTRSQSVRRTSIREKSQISRREAREEARIRVESSQNGVDEDDRTQGNINNANNQVDKQVNSSSTITSITSTSDKEGDTVPLNKVNGFFSVKGYATGVNNDLKSSSSLPSYEDSLITSGSIKPSLSSNHSFIESSNNSFVNKQAQSSSISLECQSSQKSSSKDAMVIRNDGYCEKDSSEVVSVFNNDSNGSRGFDNERDYDYSNDVTVVDGIPGSTANDILSCRSAYNPSRTVDDSTLRTSKSNRNSINSGSNGGGSSVGSESVKVEIHVTVNANPSNFGSGTLADLKKHRADLRHRNSLSPGESPKSTNERESSVRSSHNNPSSHHVKASYLFDSPTSPNNDLKKFRADPSEVVGEMQSKGCCKLM</sequence>
<dbReference type="OMA" id="CRSAYNP"/>
<evidence type="ECO:0000313" key="9">
    <source>
        <dbReference type="EnsemblMetazoa" id="tetur09g05130.1"/>
    </source>
</evidence>
<dbReference type="PROSITE" id="PS50088">
    <property type="entry name" value="ANK_REPEAT"/>
    <property type="match status" value="4"/>
</dbReference>
<dbReference type="SUPFAM" id="SSF48403">
    <property type="entry name" value="Ankyrin repeat"/>
    <property type="match status" value="1"/>
</dbReference>
<dbReference type="GO" id="GO:0044218">
    <property type="term" value="C:other organism cell membrane"/>
    <property type="evidence" value="ECO:0007669"/>
    <property type="project" value="UniProtKB-KW"/>
</dbReference>
<dbReference type="OrthoDB" id="19014at2759"/>
<evidence type="ECO:0000256" key="2">
    <source>
        <dbReference type="ARBA" id="ARBA00022483"/>
    </source>
</evidence>
<dbReference type="GO" id="GO:0044231">
    <property type="term" value="C:host cell presynaptic membrane"/>
    <property type="evidence" value="ECO:0007669"/>
    <property type="project" value="UniProtKB-KW"/>
</dbReference>
<dbReference type="KEGG" id="tut:107363029"/>
<gene>
    <name evidence="9" type="primary">107363029</name>
</gene>
<keyword evidence="5" id="KW-0638">Presynaptic neurotoxin</keyword>
<dbReference type="PRINTS" id="PR01415">
    <property type="entry name" value="ANKYRIN"/>
</dbReference>
<dbReference type="Proteomes" id="UP000015104">
    <property type="component" value="Unassembled WGS sequence"/>
</dbReference>
<organism evidence="9 10">
    <name type="scientific">Tetranychus urticae</name>
    <name type="common">Two-spotted spider mite</name>
    <dbReference type="NCBI Taxonomy" id="32264"/>
    <lineage>
        <taxon>Eukaryota</taxon>
        <taxon>Metazoa</taxon>
        <taxon>Ecdysozoa</taxon>
        <taxon>Arthropoda</taxon>
        <taxon>Chelicerata</taxon>
        <taxon>Arachnida</taxon>
        <taxon>Acari</taxon>
        <taxon>Acariformes</taxon>
        <taxon>Trombidiformes</taxon>
        <taxon>Prostigmata</taxon>
        <taxon>Eleutherengona</taxon>
        <taxon>Raphignathae</taxon>
        <taxon>Tetranychoidea</taxon>
        <taxon>Tetranychidae</taxon>
        <taxon>Tetranychus</taxon>
    </lineage>
</organism>
<evidence type="ECO:0000256" key="3">
    <source>
        <dbReference type="ARBA" id="ARBA00022537"/>
    </source>
</evidence>
<keyword evidence="6" id="KW-0472">Membrane</keyword>
<dbReference type="PANTHER" id="PTHR24179">
    <property type="entry name" value="PROTEIN PHOSPHATASE 1 REGULATORY SUBUNIT 12"/>
    <property type="match status" value="1"/>
</dbReference>
<dbReference type="eggNOG" id="KOG0505">
    <property type="taxonomic scope" value="Eukaryota"/>
</dbReference>
<evidence type="ECO:0000256" key="8">
    <source>
        <dbReference type="SAM" id="MobiDB-lite"/>
    </source>
</evidence>
<feature type="compositionally biased region" description="Polar residues" evidence="8">
    <location>
        <begin position="636"/>
        <end position="645"/>
    </location>
</feature>
<accession>T1KE32</accession>
<keyword evidence="3" id="KW-1052">Target cell membrane</keyword>
<dbReference type="HOGENOM" id="CLU_000134_54_2_1"/>
<dbReference type="Gene3D" id="1.25.40.20">
    <property type="entry name" value="Ankyrin repeat-containing domain"/>
    <property type="match status" value="2"/>
</dbReference>
<feature type="region of interest" description="Disordered" evidence="8">
    <location>
        <begin position="632"/>
        <end position="704"/>
    </location>
</feature>
<evidence type="ECO:0000256" key="5">
    <source>
        <dbReference type="ARBA" id="ARBA00023028"/>
    </source>
</evidence>
<feature type="region of interest" description="Disordered" evidence="8">
    <location>
        <begin position="321"/>
        <end position="417"/>
    </location>
</feature>
<feature type="compositionally biased region" description="Basic residues" evidence="8">
    <location>
        <begin position="326"/>
        <end position="336"/>
    </location>
</feature>
<dbReference type="STRING" id="32264.T1KE32"/>
<dbReference type="AlphaFoldDB" id="T1KE32"/>
<name>T1KE32_TETUR</name>
<dbReference type="InterPro" id="IPR002110">
    <property type="entry name" value="Ankyrin_rpt"/>
</dbReference>
<reference evidence="10" key="1">
    <citation type="submission" date="2011-08" db="EMBL/GenBank/DDBJ databases">
        <authorList>
            <person name="Rombauts S."/>
        </authorList>
    </citation>
    <scope>NUCLEOTIDE SEQUENCE</scope>
    <source>
        <strain evidence="10">London</strain>
    </source>
</reference>
<feature type="region of interest" description="Disordered" evidence="8">
    <location>
        <begin position="565"/>
        <end position="599"/>
    </location>
</feature>
<dbReference type="EMBL" id="CAEY01002033">
    <property type="status" value="NOT_ANNOTATED_CDS"/>
    <property type="molecule type" value="Genomic_DNA"/>
</dbReference>
<keyword evidence="10" id="KW-1185">Reference proteome</keyword>
<keyword evidence="2" id="KW-0268">Exocytosis</keyword>
<dbReference type="EnsemblMetazoa" id="tetur09g05130.1">
    <property type="protein sequence ID" value="tetur09g05130.1"/>
    <property type="gene ID" value="tetur09g05130"/>
</dbReference>
<reference evidence="9" key="2">
    <citation type="submission" date="2015-06" db="UniProtKB">
        <authorList>
            <consortium name="EnsemblMetazoa"/>
        </authorList>
    </citation>
    <scope>IDENTIFICATION</scope>
</reference>
<evidence type="ECO:0000313" key="10">
    <source>
        <dbReference type="Proteomes" id="UP000015104"/>
    </source>
</evidence>
<evidence type="ECO:0000256" key="1">
    <source>
        <dbReference type="ARBA" id="ARBA00004175"/>
    </source>
</evidence>
<dbReference type="InterPro" id="IPR036770">
    <property type="entry name" value="Ankyrin_rpt-contain_sf"/>
</dbReference>
<dbReference type="PROSITE" id="PS50297">
    <property type="entry name" value="ANK_REP_REGION"/>
    <property type="match status" value="4"/>
</dbReference>
<dbReference type="GO" id="GO:0005737">
    <property type="term" value="C:cytoplasm"/>
    <property type="evidence" value="ECO:0007669"/>
    <property type="project" value="TreeGrafter"/>
</dbReference>
<dbReference type="GO" id="GO:0017020">
    <property type="term" value="F:myosin phosphatase regulator activity"/>
    <property type="evidence" value="ECO:0007669"/>
    <property type="project" value="TreeGrafter"/>
</dbReference>
<keyword evidence="5" id="KW-0528">Neurotoxin</keyword>
<dbReference type="SMART" id="SM00248">
    <property type="entry name" value="ANK"/>
    <property type="match status" value="4"/>
</dbReference>
<evidence type="ECO:0000256" key="4">
    <source>
        <dbReference type="ARBA" id="ARBA00022737"/>
    </source>
</evidence>
<comment type="subcellular location">
    <subcellularLocation>
        <location evidence="1">Target cell membrane</location>
    </subcellularLocation>
</comment>
<protein>
    <submittedName>
        <fullName evidence="9">Uncharacterized protein</fullName>
    </submittedName>
</protein>
<feature type="repeat" description="ANK" evidence="7">
    <location>
        <begin position="136"/>
        <end position="168"/>
    </location>
</feature>
<feature type="compositionally biased region" description="Polar residues" evidence="8">
    <location>
        <begin position="337"/>
        <end position="347"/>
    </location>
</feature>
<dbReference type="GO" id="GO:0006887">
    <property type="term" value="P:exocytosis"/>
    <property type="evidence" value="ECO:0007669"/>
    <property type="project" value="UniProtKB-KW"/>
</dbReference>
<evidence type="ECO:0000256" key="7">
    <source>
        <dbReference type="PROSITE-ProRule" id="PRU00023"/>
    </source>
</evidence>